<reference evidence="2 3" key="1">
    <citation type="journal article" date="2018" name="Science">
        <title>The opium poppy genome and morphinan production.</title>
        <authorList>
            <person name="Guo L."/>
            <person name="Winzer T."/>
            <person name="Yang X."/>
            <person name="Li Y."/>
            <person name="Ning Z."/>
            <person name="He Z."/>
            <person name="Teodor R."/>
            <person name="Lu Y."/>
            <person name="Bowser T.A."/>
            <person name="Graham I.A."/>
            <person name="Ye K."/>
        </authorList>
    </citation>
    <scope>NUCLEOTIDE SEQUENCE [LARGE SCALE GENOMIC DNA]</scope>
    <source>
        <strain evidence="3">cv. HN1</strain>
        <tissue evidence="2">Leaves</tissue>
    </source>
</reference>
<dbReference type="Gramene" id="RZC50166">
    <property type="protein sequence ID" value="RZC50166"/>
    <property type="gene ID" value="C5167_018594"/>
</dbReference>
<organism evidence="2 3">
    <name type="scientific">Papaver somniferum</name>
    <name type="common">Opium poppy</name>
    <dbReference type="NCBI Taxonomy" id="3469"/>
    <lineage>
        <taxon>Eukaryota</taxon>
        <taxon>Viridiplantae</taxon>
        <taxon>Streptophyta</taxon>
        <taxon>Embryophyta</taxon>
        <taxon>Tracheophyta</taxon>
        <taxon>Spermatophyta</taxon>
        <taxon>Magnoliopsida</taxon>
        <taxon>Ranunculales</taxon>
        <taxon>Papaveraceae</taxon>
        <taxon>Papaveroideae</taxon>
        <taxon>Papaver</taxon>
    </lineage>
</organism>
<dbReference type="AlphaFoldDB" id="A0A4Y7IPX3"/>
<evidence type="ECO:0000313" key="3">
    <source>
        <dbReference type="Proteomes" id="UP000316621"/>
    </source>
</evidence>
<gene>
    <name evidence="2" type="ORF">C5167_018594</name>
</gene>
<feature type="compositionally biased region" description="Basic and acidic residues" evidence="1">
    <location>
        <begin position="25"/>
        <end position="60"/>
    </location>
</feature>
<name>A0A4Y7IPX3_PAPSO</name>
<feature type="region of interest" description="Disordered" evidence="1">
    <location>
        <begin position="16"/>
        <end position="104"/>
    </location>
</feature>
<evidence type="ECO:0000256" key="1">
    <source>
        <dbReference type="SAM" id="MobiDB-lite"/>
    </source>
</evidence>
<keyword evidence="3" id="KW-1185">Reference proteome</keyword>
<accession>A0A4Y7IPX3</accession>
<sequence>MVNEQQEETLLIKAAPVRKKLVSKKPKETEQPEYEKPTKKRKEIEHEDSTASTVKKDYNLAKRNIGSQDKKKRKEHENEEDSTPITVKKEQETARKPNRIQQKK</sequence>
<dbReference type="EMBL" id="CM010716">
    <property type="protein sequence ID" value="RZC50166.1"/>
    <property type="molecule type" value="Genomic_DNA"/>
</dbReference>
<dbReference type="Proteomes" id="UP000316621">
    <property type="component" value="Chromosome 2"/>
</dbReference>
<proteinExistence type="predicted"/>
<evidence type="ECO:0000313" key="2">
    <source>
        <dbReference type="EMBL" id="RZC50166.1"/>
    </source>
</evidence>
<protein>
    <submittedName>
        <fullName evidence="2">Uncharacterized protein</fullName>
    </submittedName>
</protein>